<dbReference type="SUPFAM" id="SSF89733">
    <property type="entry name" value="L-sulfolactate dehydrogenase-like"/>
    <property type="match status" value="1"/>
</dbReference>
<keyword evidence="4" id="KW-1185">Reference proteome</keyword>
<proteinExistence type="inferred from homology"/>
<comment type="caution">
    <text evidence="3">The sequence shown here is derived from an EMBL/GenBank/DDBJ whole genome shotgun (WGS) entry which is preliminary data.</text>
</comment>
<dbReference type="EC" id="1.1.1.338" evidence="3"/>
<dbReference type="PANTHER" id="PTHR11091:SF0">
    <property type="entry name" value="MALATE DEHYDROGENASE"/>
    <property type="match status" value="1"/>
</dbReference>
<dbReference type="Gene3D" id="3.30.1370.60">
    <property type="entry name" value="Hypothetical oxidoreductase yiak, domain 2"/>
    <property type="match status" value="1"/>
</dbReference>
<dbReference type="InterPro" id="IPR043144">
    <property type="entry name" value="Mal/L-sulf/L-lact_DH-like_ah"/>
</dbReference>
<dbReference type="GO" id="GO:0016491">
    <property type="term" value="F:oxidoreductase activity"/>
    <property type="evidence" value="ECO:0007669"/>
    <property type="project" value="UniProtKB-KW"/>
</dbReference>
<protein>
    <submittedName>
        <fullName evidence="3">(2R)-3-sulfolactate dehydrogenase (NADP+)</fullName>
        <ecNumber evidence="3">1.1.1.338</ecNumber>
    </submittedName>
</protein>
<evidence type="ECO:0000256" key="1">
    <source>
        <dbReference type="ARBA" id="ARBA00006056"/>
    </source>
</evidence>
<dbReference type="AlphaFoldDB" id="A0A7W5BX16"/>
<name>A0A7W5BX16_9GAMM</name>
<dbReference type="Pfam" id="PF02615">
    <property type="entry name" value="Ldh_2"/>
    <property type="match status" value="1"/>
</dbReference>
<dbReference type="Gene3D" id="1.10.1530.10">
    <property type="match status" value="1"/>
</dbReference>
<evidence type="ECO:0000256" key="2">
    <source>
        <dbReference type="ARBA" id="ARBA00023002"/>
    </source>
</evidence>
<comment type="similarity">
    <text evidence="1">Belongs to the LDH2/MDH2 oxidoreductase family.</text>
</comment>
<keyword evidence="2 3" id="KW-0560">Oxidoreductase</keyword>
<dbReference type="InterPro" id="IPR036111">
    <property type="entry name" value="Mal/L-sulfo/L-lacto_DH-like_sf"/>
</dbReference>
<sequence>MVQLTFSASEAERLAEQACRSAGANPATARSLATATVSAALHGRPEVGFPHLLQYLTGFRAGRLNGEAEPTLTHPLPAILHSDADGGTAQLGFDLAMPMLVASTRELGVSLFTQHNGFTTGELGYYVRRLAIEGLIALAVSNSPAVVAGTTGGKAVFGTNPMAFAAPLSDSHAPLVIDQASSATALVNLAEAADAGRRIPEGWALDAEGRPTTDATAALRGTLLAFGGTKGANVALMVECLAAGLSGASWSLDMADPQEGRRSVDAGMTIIAIQPRLIDEHFALRLSRQLDRLSAQGTYVPGRRPVHDNIREEEGVVIDTPVLEAIRRYLPGPE</sequence>
<accession>A0A7W5BX16</accession>
<dbReference type="InterPro" id="IPR003767">
    <property type="entry name" value="Malate/L-lactate_DH-like"/>
</dbReference>
<dbReference type="RefSeq" id="WP_183386137.1">
    <property type="nucleotide sequence ID" value="NZ_JACHXM010000002.1"/>
</dbReference>
<dbReference type="InterPro" id="IPR043143">
    <property type="entry name" value="Mal/L-sulf/L-lact_DH-like_NADP"/>
</dbReference>
<evidence type="ECO:0000313" key="4">
    <source>
        <dbReference type="Proteomes" id="UP000525987"/>
    </source>
</evidence>
<evidence type="ECO:0000313" key="3">
    <source>
        <dbReference type="EMBL" id="MBB3139708.1"/>
    </source>
</evidence>
<dbReference type="EMBL" id="JACHXM010000002">
    <property type="protein sequence ID" value="MBB3139708.1"/>
    <property type="molecule type" value="Genomic_DNA"/>
</dbReference>
<reference evidence="3 4" key="1">
    <citation type="submission" date="2020-08" db="EMBL/GenBank/DDBJ databases">
        <title>Genomic Encyclopedia of Type Strains, Phase III (KMG-III): the genomes of soil and plant-associated and newly described type strains.</title>
        <authorList>
            <person name="Whitman W."/>
        </authorList>
    </citation>
    <scope>NUCLEOTIDE SEQUENCE [LARGE SCALE GENOMIC DNA]</scope>
    <source>
        <strain evidence="3 4">CECT 5995</strain>
    </source>
</reference>
<gene>
    <name evidence="3" type="ORF">FHR96_000555</name>
</gene>
<dbReference type="Proteomes" id="UP000525987">
    <property type="component" value="Unassembled WGS sequence"/>
</dbReference>
<organism evidence="3 4">
    <name type="scientific">Halomonas organivorans</name>
    <dbReference type="NCBI Taxonomy" id="257772"/>
    <lineage>
        <taxon>Bacteria</taxon>
        <taxon>Pseudomonadati</taxon>
        <taxon>Pseudomonadota</taxon>
        <taxon>Gammaproteobacteria</taxon>
        <taxon>Oceanospirillales</taxon>
        <taxon>Halomonadaceae</taxon>
        <taxon>Halomonas</taxon>
    </lineage>
</organism>
<dbReference type="PANTHER" id="PTHR11091">
    <property type="entry name" value="OXIDOREDUCTASE-RELATED"/>
    <property type="match status" value="1"/>
</dbReference>